<dbReference type="EMBL" id="JADPRT010000003">
    <property type="protein sequence ID" value="MBF9067946.1"/>
    <property type="molecule type" value="Genomic_DNA"/>
</dbReference>
<reference evidence="11" key="1">
    <citation type="submission" date="2020-11" db="EMBL/GenBank/DDBJ databases">
        <title>Isolation and identification of active actinomycetes.</title>
        <authorList>
            <person name="Yu B."/>
        </authorList>
    </citation>
    <scope>NUCLEOTIDE SEQUENCE</scope>
    <source>
        <strain evidence="11">NEAU-YB345</strain>
    </source>
</reference>
<keyword evidence="5 9" id="KW-0689">Ribosomal protein</keyword>
<evidence type="ECO:0000256" key="2">
    <source>
        <dbReference type="ARBA" id="ARBA00008889"/>
    </source>
</evidence>
<dbReference type="PROSITE" id="PS01109">
    <property type="entry name" value="RIBOSOMAL_L10"/>
    <property type="match status" value="1"/>
</dbReference>
<dbReference type="SUPFAM" id="SSF160369">
    <property type="entry name" value="Ribosomal protein L10-like"/>
    <property type="match status" value="1"/>
</dbReference>
<evidence type="ECO:0000256" key="5">
    <source>
        <dbReference type="ARBA" id="ARBA00022980"/>
    </source>
</evidence>
<dbReference type="NCBIfam" id="NF000955">
    <property type="entry name" value="PRK00099.1-1"/>
    <property type="match status" value="1"/>
</dbReference>
<evidence type="ECO:0000256" key="1">
    <source>
        <dbReference type="ARBA" id="ARBA00002633"/>
    </source>
</evidence>
<evidence type="ECO:0000313" key="12">
    <source>
        <dbReference type="Proteomes" id="UP000657385"/>
    </source>
</evidence>
<comment type="function">
    <text evidence="1 9">Forms part of the ribosomal stalk, playing a central role in the interaction of the ribosome with GTP-bound translation factors.</text>
</comment>
<evidence type="ECO:0000313" key="11">
    <source>
        <dbReference type="EMBL" id="MBF9067946.1"/>
    </source>
</evidence>
<dbReference type="CDD" id="cd05797">
    <property type="entry name" value="Ribosomal_L10"/>
    <property type="match status" value="1"/>
</dbReference>
<dbReference type="AlphaFoldDB" id="A0A931B083"/>
<dbReference type="InterPro" id="IPR043141">
    <property type="entry name" value="Ribosomal_uL10-like_sf"/>
</dbReference>
<comment type="similarity">
    <text evidence="2 9">Belongs to the universal ribosomal protein uL10 family.</text>
</comment>
<feature type="region of interest" description="Disordered" evidence="10">
    <location>
        <begin position="170"/>
        <end position="190"/>
    </location>
</feature>
<keyword evidence="12" id="KW-1185">Reference proteome</keyword>
<gene>
    <name evidence="9 11" type="primary">rplJ</name>
    <name evidence="11" type="ORF">I2501_07815</name>
</gene>
<comment type="caution">
    <text evidence="11">The sequence shown here is derived from an EMBL/GenBank/DDBJ whole genome shotgun (WGS) entry which is preliminary data.</text>
</comment>
<dbReference type="Gene3D" id="6.10.250.290">
    <property type="match status" value="1"/>
</dbReference>
<comment type="subunit">
    <text evidence="7 9">Part of the ribosomal stalk of the 50S ribosomal subunit. The N-terminus interacts with L11 and the large rRNA to form the base of the stalk. The C-terminus forms an elongated spine to which L12 dimers bind in a sequential fashion forming a multimeric L10(L12)X complex.</text>
</comment>
<keyword evidence="3 9" id="KW-0699">rRNA-binding</keyword>
<keyword evidence="6 9" id="KW-0687">Ribonucleoprotein</keyword>
<evidence type="ECO:0000256" key="3">
    <source>
        <dbReference type="ARBA" id="ARBA00022730"/>
    </source>
</evidence>
<dbReference type="Proteomes" id="UP000657385">
    <property type="component" value="Unassembled WGS sequence"/>
</dbReference>
<evidence type="ECO:0000256" key="7">
    <source>
        <dbReference type="ARBA" id="ARBA00026025"/>
    </source>
</evidence>
<dbReference type="FunFam" id="3.30.70.1730:FF:000003">
    <property type="entry name" value="50S ribosomal protein L10"/>
    <property type="match status" value="1"/>
</dbReference>
<protein>
    <recommendedName>
        <fullName evidence="8 9">Large ribosomal subunit protein uL10</fullName>
    </recommendedName>
</protein>
<dbReference type="PANTHER" id="PTHR11560">
    <property type="entry name" value="39S RIBOSOMAL PROTEIN L10, MITOCHONDRIAL"/>
    <property type="match status" value="1"/>
</dbReference>
<dbReference type="RefSeq" id="WP_196193133.1">
    <property type="nucleotide sequence ID" value="NZ_JADPRT010000003.1"/>
</dbReference>
<keyword evidence="4 9" id="KW-0694">RNA-binding</keyword>
<evidence type="ECO:0000256" key="10">
    <source>
        <dbReference type="SAM" id="MobiDB-lite"/>
    </source>
</evidence>
<name>A0A931B083_9ACTN</name>
<dbReference type="GO" id="GO:0003735">
    <property type="term" value="F:structural constituent of ribosome"/>
    <property type="evidence" value="ECO:0007669"/>
    <property type="project" value="InterPro"/>
</dbReference>
<evidence type="ECO:0000256" key="8">
    <source>
        <dbReference type="ARBA" id="ARBA00035202"/>
    </source>
</evidence>
<dbReference type="InterPro" id="IPR002363">
    <property type="entry name" value="Ribosomal_uL10_CS_bac"/>
</dbReference>
<sequence>MARPDKAAAVAELTDKFRGSNAAVLTEYRGLTVAQLKTLRRSLGANAQYAVVKNTLTKIAANEAGITTLDDQFNGPTAVAFVTGDPVESAKALRDFAKENPALVIKGGVLDGKPLTGDEIKKLADLESREVLLSKLAGAMKAKQSSAAALFQALPSKLVRTVEALRAKVEEQGGAGTPAPAVEDEAPAAE</sequence>
<dbReference type="InterPro" id="IPR022973">
    <property type="entry name" value="Ribosomal_uL10_bac"/>
</dbReference>
<evidence type="ECO:0000256" key="9">
    <source>
        <dbReference type="HAMAP-Rule" id="MF_00362"/>
    </source>
</evidence>
<proteinExistence type="inferred from homology"/>
<dbReference type="Pfam" id="PF00466">
    <property type="entry name" value="Ribosomal_L10"/>
    <property type="match status" value="1"/>
</dbReference>
<dbReference type="InterPro" id="IPR047865">
    <property type="entry name" value="Ribosomal_uL10_bac_type"/>
</dbReference>
<dbReference type="GO" id="GO:0070180">
    <property type="term" value="F:large ribosomal subunit rRNA binding"/>
    <property type="evidence" value="ECO:0007669"/>
    <property type="project" value="UniProtKB-UniRule"/>
</dbReference>
<evidence type="ECO:0000256" key="4">
    <source>
        <dbReference type="ARBA" id="ARBA00022884"/>
    </source>
</evidence>
<evidence type="ECO:0000256" key="6">
    <source>
        <dbReference type="ARBA" id="ARBA00023274"/>
    </source>
</evidence>
<dbReference type="Gene3D" id="3.30.70.1730">
    <property type="match status" value="1"/>
</dbReference>
<accession>A0A931B083</accession>
<dbReference type="GO" id="GO:0006412">
    <property type="term" value="P:translation"/>
    <property type="evidence" value="ECO:0007669"/>
    <property type="project" value="UniProtKB-UniRule"/>
</dbReference>
<dbReference type="HAMAP" id="MF_00362">
    <property type="entry name" value="Ribosomal_uL10"/>
    <property type="match status" value="1"/>
</dbReference>
<dbReference type="GO" id="GO:0015934">
    <property type="term" value="C:large ribosomal subunit"/>
    <property type="evidence" value="ECO:0007669"/>
    <property type="project" value="InterPro"/>
</dbReference>
<organism evidence="11 12">
    <name type="scientific">Streptacidiphilus fuscans</name>
    <dbReference type="NCBI Taxonomy" id="2789292"/>
    <lineage>
        <taxon>Bacteria</taxon>
        <taxon>Bacillati</taxon>
        <taxon>Actinomycetota</taxon>
        <taxon>Actinomycetes</taxon>
        <taxon>Kitasatosporales</taxon>
        <taxon>Streptomycetaceae</taxon>
        <taxon>Streptacidiphilus</taxon>
    </lineage>
</organism>
<dbReference type="InterPro" id="IPR001790">
    <property type="entry name" value="Ribosomal_uL10"/>
</dbReference>